<dbReference type="GO" id="GO:0008270">
    <property type="term" value="F:zinc ion binding"/>
    <property type="evidence" value="ECO:0007669"/>
    <property type="project" value="InterPro"/>
</dbReference>
<dbReference type="SUPFAM" id="SSF52540">
    <property type="entry name" value="P-loop containing nucleoside triphosphate hydrolases"/>
    <property type="match status" value="2"/>
</dbReference>
<sequence>MEMTEEQRQRAESNRLAALAKRKALAESSSTINQQDPWRLFKCRKISTNHHATAIPRPKHPPSSFADPSFPKPQPPAPPPEKFRARLEICSPDSFFVAPDAVEGFAYPGEAACLEKLSDCLSNVVLVHYTQNHGGGKACVYKLGDYDSVLRCLKNYKGVEIEEIPWGTLNVVGRLSHSLTEGRWLPCRPEQLSNERVDEYIRKLPKMLLDALMPFQLEGVRFGLQRGGRCLIADEMGLGKTLQAIAIACCFMTEGPVLVVCPAILRFSWAEELERWLPFCSPADFHLGDHRPFDIFHQINMLWPGLLGKDKYEFARTYCSVKFFRGCQGRTYQDFSKGVRLEELNVLLKQTVMIRRLKKHVLVQLPPKRRQIISLQLKRSDVISAMSLCEVVKSNASGNEDAKVPEDAAEDPLEISDELDDRSSCRKSLRILSWQQIGIAKLSGFLKWLSMHPIFAESDGGDNLELGISSHKMIIFAHHHKVMDGVQGTETHIAQTEMQTNPADPDQIQQPGDSLEADRRLARVAGDRATVGEEHRRQDNGRRWMDIPVCGLYDVVHVLQVKIAIIGITAGNVGLDFSSAQHVVFLELPQTPSHMSQAEDRAHRRGQTKAVNVYIFCAKDTLDESRWYYLNRSLQRVSSTTDGKYEAIHEIEVESVSYHEIAGSTENLTPEGAERHEVSGVELKRFSRAISDTDLWHVDEYNELAEMKNIRSELKSNTGGDTSQEDNYPDEADMVSDLDMWKRTVPGGSQATASEGKSGRTELNRLHHLEDGAKGNDQLEEEGNSVSERLGELIEADSGSSIPVDCLRFEVSQYTGRIHLYSCIPGIDSRPRLLFENFKPLELESPNLPDKDSKSVSKSIKDNPEYRPALLAFIEEWKTLRPVQRNKLLAKPLQLPLSVELCCLTESLNHDSGYGKQWKDSLWQGLLKGKSKRRTTPLNEISHVLPPNAEWKRVHLPVGHCQKEKEYTQGWTVTGEPLCKLCQTPCKGENAETPEFLEDLFCNLSCYEEYRFRTSNRFIRQELFQIERGICTNCQLDCHKLVEHLKPLSNAKRQKYIEKVAPKLARRKKLLNKLVQDPSEGNSWHADHIVPVYQGGGECRLENMRTLCVVCHADVTALQCAERRLARIKAKKQLKAIMNGLRNIKEAEQSGSNLKDHDHMENIVDDELLIEVPGSAYSGAGNGVTRTEKH</sequence>
<dbReference type="Pfam" id="PF01844">
    <property type="entry name" value="HNH"/>
    <property type="match status" value="1"/>
</dbReference>
<keyword evidence="5" id="KW-1185">Reference proteome</keyword>
<dbReference type="InterPro" id="IPR014001">
    <property type="entry name" value="Helicase_ATP-bd"/>
</dbReference>
<organism evidence="4 5">
    <name type="scientific">Rhododendron griersonianum</name>
    <dbReference type="NCBI Taxonomy" id="479676"/>
    <lineage>
        <taxon>Eukaryota</taxon>
        <taxon>Viridiplantae</taxon>
        <taxon>Streptophyta</taxon>
        <taxon>Embryophyta</taxon>
        <taxon>Tracheophyta</taxon>
        <taxon>Spermatophyta</taxon>
        <taxon>Magnoliopsida</taxon>
        <taxon>eudicotyledons</taxon>
        <taxon>Gunneridae</taxon>
        <taxon>Pentapetalae</taxon>
        <taxon>asterids</taxon>
        <taxon>Ericales</taxon>
        <taxon>Ericaceae</taxon>
        <taxon>Ericoideae</taxon>
        <taxon>Rhodoreae</taxon>
        <taxon>Rhododendron</taxon>
    </lineage>
</organism>
<protein>
    <recommendedName>
        <fullName evidence="3">Helicase ATP-binding domain-containing protein</fullName>
    </recommendedName>
</protein>
<name>A0AAV6J5Y7_9ERIC</name>
<dbReference type="Gene3D" id="1.10.30.50">
    <property type="match status" value="1"/>
</dbReference>
<feature type="region of interest" description="Disordered" evidence="2">
    <location>
        <begin position="51"/>
        <end position="81"/>
    </location>
</feature>
<dbReference type="PANTHER" id="PTHR45766:SF5">
    <property type="entry name" value="SNF2 DOMAIN-CONTAINING PROTEIN _ HELICASE DOMAIN-CONTAINING PROTEIN _ HNH ENDONUCLEASE DOMAIN-CONTAINING PROTEIN"/>
    <property type="match status" value="1"/>
</dbReference>
<feature type="region of interest" description="Disordered" evidence="2">
    <location>
        <begin position="712"/>
        <end position="731"/>
    </location>
</feature>
<dbReference type="GO" id="GO:0031297">
    <property type="term" value="P:replication fork processing"/>
    <property type="evidence" value="ECO:0007669"/>
    <property type="project" value="TreeGrafter"/>
</dbReference>
<dbReference type="Proteomes" id="UP000823749">
    <property type="component" value="Chromosome 8"/>
</dbReference>
<feature type="region of interest" description="Disordered" evidence="2">
    <location>
        <begin position="1"/>
        <end position="33"/>
    </location>
</feature>
<dbReference type="GO" id="GO:0004520">
    <property type="term" value="F:DNA endonuclease activity"/>
    <property type="evidence" value="ECO:0007669"/>
    <property type="project" value="TreeGrafter"/>
</dbReference>
<dbReference type="InterPro" id="IPR038718">
    <property type="entry name" value="SNF2-like_sf"/>
</dbReference>
<keyword evidence="1" id="KW-0378">Hydrolase</keyword>
<dbReference type="InterPro" id="IPR027417">
    <property type="entry name" value="P-loop_NTPase"/>
</dbReference>
<dbReference type="AlphaFoldDB" id="A0AAV6J5Y7"/>
<dbReference type="CDD" id="cd18793">
    <property type="entry name" value="SF2_C_SNF"/>
    <property type="match status" value="1"/>
</dbReference>
<dbReference type="Gene3D" id="3.40.50.300">
    <property type="entry name" value="P-loop containing nucleotide triphosphate hydrolases"/>
    <property type="match status" value="1"/>
</dbReference>
<accession>A0AAV6J5Y7</accession>
<evidence type="ECO:0000313" key="4">
    <source>
        <dbReference type="EMBL" id="KAG5536526.1"/>
    </source>
</evidence>
<feature type="compositionally biased region" description="Pro residues" evidence="2">
    <location>
        <begin position="70"/>
        <end position="80"/>
    </location>
</feature>
<proteinExistence type="predicted"/>
<dbReference type="SMART" id="SM00487">
    <property type="entry name" value="DEXDc"/>
    <property type="match status" value="1"/>
</dbReference>
<dbReference type="InterPro" id="IPR049730">
    <property type="entry name" value="SNF2/RAD54-like_C"/>
</dbReference>
<dbReference type="Pfam" id="PF00176">
    <property type="entry name" value="SNF2-rel_dom"/>
    <property type="match status" value="1"/>
</dbReference>
<comment type="caution">
    <text evidence="4">The sequence shown here is derived from an EMBL/GenBank/DDBJ whole genome shotgun (WGS) entry which is preliminary data.</text>
</comment>
<dbReference type="InterPro" id="IPR001650">
    <property type="entry name" value="Helicase_C-like"/>
</dbReference>
<feature type="domain" description="Helicase ATP-binding" evidence="3">
    <location>
        <begin position="208"/>
        <end position="467"/>
    </location>
</feature>
<dbReference type="GO" id="GO:0043596">
    <property type="term" value="C:nuclear replication fork"/>
    <property type="evidence" value="ECO:0007669"/>
    <property type="project" value="TreeGrafter"/>
</dbReference>
<dbReference type="CDD" id="cd00085">
    <property type="entry name" value="HNHc"/>
    <property type="match status" value="1"/>
</dbReference>
<evidence type="ECO:0000313" key="5">
    <source>
        <dbReference type="Proteomes" id="UP000823749"/>
    </source>
</evidence>
<dbReference type="Pfam" id="PF00271">
    <property type="entry name" value="Helicase_C"/>
    <property type="match status" value="1"/>
</dbReference>
<dbReference type="GO" id="GO:0006281">
    <property type="term" value="P:DNA repair"/>
    <property type="evidence" value="ECO:0007669"/>
    <property type="project" value="TreeGrafter"/>
</dbReference>
<dbReference type="InterPro" id="IPR000330">
    <property type="entry name" value="SNF2_N"/>
</dbReference>
<dbReference type="GO" id="GO:0003676">
    <property type="term" value="F:nucleic acid binding"/>
    <property type="evidence" value="ECO:0007669"/>
    <property type="project" value="InterPro"/>
</dbReference>
<evidence type="ECO:0000256" key="2">
    <source>
        <dbReference type="SAM" id="MobiDB-lite"/>
    </source>
</evidence>
<feature type="compositionally biased region" description="Basic and acidic residues" evidence="2">
    <location>
        <begin position="1"/>
        <end position="13"/>
    </location>
</feature>
<evidence type="ECO:0000256" key="1">
    <source>
        <dbReference type="ARBA" id="ARBA00022801"/>
    </source>
</evidence>
<dbReference type="GO" id="GO:0016787">
    <property type="term" value="F:hydrolase activity"/>
    <property type="evidence" value="ECO:0007669"/>
    <property type="project" value="UniProtKB-KW"/>
</dbReference>
<dbReference type="PANTHER" id="PTHR45766">
    <property type="entry name" value="DNA ANNEALING HELICASE AND ENDONUCLEASE ZRANB3 FAMILY MEMBER"/>
    <property type="match status" value="1"/>
</dbReference>
<dbReference type="InterPro" id="IPR002711">
    <property type="entry name" value="HNH"/>
</dbReference>
<evidence type="ECO:0000259" key="3">
    <source>
        <dbReference type="SMART" id="SM00487"/>
    </source>
</evidence>
<dbReference type="Gene3D" id="3.40.50.10810">
    <property type="entry name" value="Tandem AAA-ATPase domain"/>
    <property type="match status" value="1"/>
</dbReference>
<dbReference type="InterPro" id="IPR003615">
    <property type="entry name" value="HNH_nuc"/>
</dbReference>
<reference evidence="4" key="1">
    <citation type="submission" date="2020-08" db="EMBL/GenBank/DDBJ databases">
        <title>Plant Genome Project.</title>
        <authorList>
            <person name="Zhang R.-G."/>
        </authorList>
    </citation>
    <scope>NUCLEOTIDE SEQUENCE</scope>
    <source>
        <strain evidence="4">WSP0</strain>
        <tissue evidence="4">Leaf</tissue>
    </source>
</reference>
<gene>
    <name evidence="4" type="ORF">RHGRI_024079</name>
</gene>
<dbReference type="GO" id="GO:0005524">
    <property type="term" value="F:ATP binding"/>
    <property type="evidence" value="ECO:0007669"/>
    <property type="project" value="InterPro"/>
</dbReference>
<dbReference type="EMBL" id="JACTNZ010000008">
    <property type="protein sequence ID" value="KAG5536526.1"/>
    <property type="molecule type" value="Genomic_DNA"/>
</dbReference>